<keyword evidence="2 11" id="KW-0812">Transmembrane</keyword>
<evidence type="ECO:0000259" key="13">
    <source>
        <dbReference type="PROSITE" id="PS50835"/>
    </source>
</evidence>
<feature type="domain" description="Ig-like" evidence="13">
    <location>
        <begin position="522"/>
        <end position="612"/>
    </location>
</feature>
<keyword evidence="3" id="KW-0391">Immunity</keyword>
<dbReference type="EMBL" id="JBBPFD010000019">
    <property type="protein sequence ID" value="KAK7886783.1"/>
    <property type="molecule type" value="Genomic_DNA"/>
</dbReference>
<dbReference type="InterPro" id="IPR003597">
    <property type="entry name" value="Ig_C1-set"/>
</dbReference>
<evidence type="ECO:0000256" key="10">
    <source>
        <dbReference type="ARBA" id="ARBA00023319"/>
    </source>
</evidence>
<keyword evidence="9" id="KW-0491">MHC II</keyword>
<dbReference type="SMART" id="SM00407">
    <property type="entry name" value="IGc1"/>
    <property type="match status" value="3"/>
</dbReference>
<gene>
    <name evidence="14" type="ORF">WMY93_026404</name>
</gene>
<evidence type="ECO:0000256" key="2">
    <source>
        <dbReference type="ARBA" id="ARBA00022692"/>
    </source>
</evidence>
<evidence type="ECO:0000256" key="1">
    <source>
        <dbReference type="ARBA" id="ARBA00004479"/>
    </source>
</evidence>
<dbReference type="Pfam" id="PF00969">
    <property type="entry name" value="MHC_II_beta"/>
    <property type="match status" value="2"/>
</dbReference>
<keyword evidence="10" id="KW-0393">Immunoglobulin domain</keyword>
<dbReference type="GO" id="GO:0042613">
    <property type="term" value="C:MHC class II protein complex"/>
    <property type="evidence" value="ECO:0007669"/>
    <property type="project" value="UniProtKB-KW"/>
</dbReference>
<dbReference type="PROSITE" id="PS50835">
    <property type="entry name" value="IG_LIKE"/>
    <property type="match status" value="2"/>
</dbReference>
<dbReference type="InterPro" id="IPR007110">
    <property type="entry name" value="Ig-like_dom"/>
</dbReference>
<evidence type="ECO:0000256" key="3">
    <source>
        <dbReference type="ARBA" id="ARBA00022859"/>
    </source>
</evidence>
<dbReference type="SUPFAM" id="SSF48726">
    <property type="entry name" value="Immunoglobulin"/>
    <property type="match status" value="3"/>
</dbReference>
<evidence type="ECO:0000256" key="8">
    <source>
        <dbReference type="ARBA" id="ARBA00023180"/>
    </source>
</evidence>
<protein>
    <recommendedName>
        <fullName evidence="13">Ig-like domain-containing protein</fullName>
    </recommendedName>
</protein>
<keyword evidence="6 11" id="KW-0472">Membrane</keyword>
<dbReference type="GO" id="GO:0002504">
    <property type="term" value="P:antigen processing and presentation of peptide or polysaccharide antigen via MHC class II"/>
    <property type="evidence" value="ECO:0007669"/>
    <property type="project" value="UniProtKB-KW"/>
</dbReference>
<dbReference type="SUPFAM" id="SSF54452">
    <property type="entry name" value="MHC antigen-recognition domain"/>
    <property type="match status" value="3"/>
</dbReference>
<proteinExistence type="predicted"/>
<evidence type="ECO:0000256" key="4">
    <source>
        <dbReference type="ARBA" id="ARBA00022989"/>
    </source>
</evidence>
<evidence type="ECO:0000256" key="11">
    <source>
        <dbReference type="SAM" id="Phobius"/>
    </source>
</evidence>
<dbReference type="Gene3D" id="2.60.40.10">
    <property type="entry name" value="Immunoglobulins"/>
    <property type="match status" value="2"/>
</dbReference>
<evidence type="ECO:0000256" key="7">
    <source>
        <dbReference type="ARBA" id="ARBA00023157"/>
    </source>
</evidence>
<dbReference type="Gene3D" id="3.10.320.10">
    <property type="entry name" value="Class II Histocompatibility Antigen, M Beta Chain, Chain B, domain 1"/>
    <property type="match status" value="1"/>
</dbReference>
<keyword evidence="12" id="KW-0732">Signal</keyword>
<dbReference type="InterPro" id="IPR013783">
    <property type="entry name" value="Ig-like_fold"/>
</dbReference>
<keyword evidence="4 11" id="KW-1133">Transmembrane helix</keyword>
<dbReference type="InterPro" id="IPR036179">
    <property type="entry name" value="Ig-like_dom_sf"/>
</dbReference>
<keyword evidence="5" id="KW-1064">Adaptive immunity</keyword>
<evidence type="ECO:0000256" key="12">
    <source>
        <dbReference type="SAM" id="SignalP"/>
    </source>
</evidence>
<dbReference type="Pfam" id="PF07654">
    <property type="entry name" value="C1-set"/>
    <property type="match status" value="2"/>
</dbReference>
<dbReference type="PANTHER" id="PTHR19944:SF99">
    <property type="entry name" value="HLA CLASS II HISTOCOMPATIBILITY ANTIGEN, DRB1 BETA CHAIN"/>
    <property type="match status" value="1"/>
</dbReference>
<dbReference type="GO" id="GO:0002250">
    <property type="term" value="P:adaptive immune response"/>
    <property type="evidence" value="ECO:0007669"/>
    <property type="project" value="UniProtKB-KW"/>
</dbReference>
<keyword evidence="8" id="KW-0325">Glycoprotein</keyword>
<dbReference type="PROSITE" id="PS00290">
    <property type="entry name" value="IG_MHC"/>
    <property type="match status" value="1"/>
</dbReference>
<accession>A0AAW0N7E1</accession>
<keyword evidence="15" id="KW-1185">Reference proteome</keyword>
<reference evidence="15" key="1">
    <citation type="submission" date="2024-04" db="EMBL/GenBank/DDBJ databases">
        <title>Salinicola lusitanus LLJ914,a marine bacterium isolated from the Okinawa Trough.</title>
        <authorList>
            <person name="Li J."/>
        </authorList>
    </citation>
    <scope>NUCLEOTIDE SEQUENCE [LARGE SCALE GENOMIC DNA]</scope>
</reference>
<feature type="chain" id="PRO_5043822027" description="Ig-like domain-containing protein" evidence="12">
    <location>
        <begin position="17"/>
        <end position="658"/>
    </location>
</feature>
<comment type="caution">
    <text evidence="14">The sequence shown here is derived from an EMBL/GenBank/DDBJ whole genome shotgun (WGS) entry which is preliminary data.</text>
</comment>
<evidence type="ECO:0000256" key="9">
    <source>
        <dbReference type="ARBA" id="ARBA00023182"/>
    </source>
</evidence>
<keyword evidence="7" id="KW-1015">Disulfide bond</keyword>
<dbReference type="InterPro" id="IPR050160">
    <property type="entry name" value="MHC/Immunoglobulin"/>
</dbReference>
<dbReference type="InterPro" id="IPR003006">
    <property type="entry name" value="Ig/MHC_CS"/>
</dbReference>
<dbReference type="Proteomes" id="UP001460270">
    <property type="component" value="Unassembled WGS sequence"/>
</dbReference>
<comment type="subcellular location">
    <subcellularLocation>
        <location evidence="1">Membrane</location>
        <topology evidence="1">Single-pass type I membrane protein</topology>
    </subcellularLocation>
</comment>
<dbReference type="AlphaFoldDB" id="A0AAW0N7E1"/>
<dbReference type="PANTHER" id="PTHR19944">
    <property type="entry name" value="MHC CLASS II-RELATED"/>
    <property type="match status" value="1"/>
</dbReference>
<dbReference type="InterPro" id="IPR000353">
    <property type="entry name" value="MHC_II_b_N"/>
</dbReference>
<feature type="transmembrane region" description="Helical" evidence="11">
    <location>
        <begin position="624"/>
        <end position="645"/>
    </location>
</feature>
<evidence type="ECO:0000313" key="15">
    <source>
        <dbReference type="Proteomes" id="UP001460270"/>
    </source>
</evidence>
<dbReference type="InterPro" id="IPR014745">
    <property type="entry name" value="MHC_II_a/b_N"/>
</dbReference>
<feature type="domain" description="Ig-like" evidence="13">
    <location>
        <begin position="104"/>
        <end position="198"/>
    </location>
</feature>
<organism evidence="14 15">
    <name type="scientific">Mugilogobius chulae</name>
    <name type="common">yellowstripe goby</name>
    <dbReference type="NCBI Taxonomy" id="88201"/>
    <lineage>
        <taxon>Eukaryota</taxon>
        <taxon>Metazoa</taxon>
        <taxon>Chordata</taxon>
        <taxon>Craniata</taxon>
        <taxon>Vertebrata</taxon>
        <taxon>Euteleostomi</taxon>
        <taxon>Actinopterygii</taxon>
        <taxon>Neopterygii</taxon>
        <taxon>Teleostei</taxon>
        <taxon>Neoteleostei</taxon>
        <taxon>Acanthomorphata</taxon>
        <taxon>Gobiaria</taxon>
        <taxon>Gobiiformes</taxon>
        <taxon>Gobioidei</taxon>
        <taxon>Gobiidae</taxon>
        <taxon>Gobionellinae</taxon>
        <taxon>Mugilogobius</taxon>
    </lineage>
</organism>
<evidence type="ECO:0000256" key="6">
    <source>
        <dbReference type="ARBA" id="ARBA00023136"/>
    </source>
</evidence>
<evidence type="ECO:0000256" key="5">
    <source>
        <dbReference type="ARBA" id="ARBA00023130"/>
    </source>
</evidence>
<name>A0AAW0N7E1_9GOBI</name>
<dbReference type="InterPro" id="IPR011162">
    <property type="entry name" value="MHC_I/II-like_Ag-recog"/>
</dbReference>
<evidence type="ECO:0000313" key="14">
    <source>
        <dbReference type="EMBL" id="KAK7886783.1"/>
    </source>
</evidence>
<feature type="signal peptide" evidence="12">
    <location>
        <begin position="1"/>
        <end position="16"/>
    </location>
</feature>
<sequence>MKLCTFVLCLFSNCLCIFSNSHELRYFVGCYYNGTAEVIYDFDGDLALYIDFIHNNVIFTMPPFIHFDPSPYVNIFRNAVRAKKSCLGAQSMIHLLKLPESEAPEVKDAPESILYPAVEVHPGVENTLVCFVNRFYPPVATVTWTKNNLPVSKGVSTSSYIPNNDQTFHLFSSITFSPEQGDVYSCTVEHPALEAPKTRIWDVDLKSHQDLALDLYCGMGLTVALLGVAIGTFLIVKGRYNANYIISLLRGQFSAEDGHDAVLIMDIHYNKQLVASYNSTESKFRGYTKEMKKITDDLNKNTYYLNEMNKTLASFKSVIPATMKTIEAGVQEPQVRVFSTKTGSSHQPGILVCSAYSFYPKHITRDMAEERGKHSYLEYTPTAADHISCMVEHASLSTPKNYTWEKFPESSRNKLAVGTVVGVVYYKKHTQETHYGHGLEHCQFEADGDNVVFTGYLYYNKQLIASFNSNERKFTGYIDKTKELAESLNKDQHSLHELENGLKECQQAVLGFKPLLTTAQEPQVRVFSTKTGSSHQPGILVCSAYSFYPKHITLTWLKNEEEVMSGVTITDEMPNGNWLYQKHSYLEYTPTAADHISCMVEHASLSTPKNYTWEKFSESSRNKLAVGTAGLLLGLAFITAGVVYFKKRSCVGGQTLTK</sequence>